<dbReference type="GO" id="GO:0030163">
    <property type="term" value="P:protein catabolic process"/>
    <property type="evidence" value="ECO:0007669"/>
    <property type="project" value="InterPro"/>
</dbReference>
<comment type="caution">
    <text evidence="2">The sequence shown here is derived from an EMBL/GenBank/DDBJ whole genome shotgun (WGS) entry which is preliminary data.</text>
</comment>
<protein>
    <submittedName>
        <fullName evidence="2">ATP-dependent Clp protease adaptor ClpS</fullName>
    </submittedName>
</protein>
<evidence type="ECO:0000259" key="1">
    <source>
        <dbReference type="Pfam" id="PF02617"/>
    </source>
</evidence>
<name>A0A7X9FQE0_9DELT</name>
<keyword evidence="2" id="KW-0645">Protease</keyword>
<sequence>GQGLCGLYTREIAETKVAQVHKIAEASGHPLRAIMERD</sequence>
<organism evidence="2 3">
    <name type="scientific">SAR324 cluster bacterium</name>
    <dbReference type="NCBI Taxonomy" id="2024889"/>
    <lineage>
        <taxon>Bacteria</taxon>
        <taxon>Deltaproteobacteria</taxon>
        <taxon>SAR324 cluster</taxon>
    </lineage>
</organism>
<feature type="domain" description="Adaptor protein ClpS core" evidence="1">
    <location>
        <begin position="1"/>
        <end position="33"/>
    </location>
</feature>
<proteinExistence type="predicted"/>
<keyword evidence="2" id="KW-0378">Hydrolase</keyword>
<feature type="non-terminal residue" evidence="2">
    <location>
        <position position="1"/>
    </location>
</feature>
<reference evidence="2 3" key="1">
    <citation type="journal article" date="2020" name="Biotechnol. Biofuels">
        <title>New insights from the biogas microbiome by comprehensive genome-resolved metagenomics of nearly 1600 species originating from multiple anaerobic digesters.</title>
        <authorList>
            <person name="Campanaro S."/>
            <person name="Treu L."/>
            <person name="Rodriguez-R L.M."/>
            <person name="Kovalovszki A."/>
            <person name="Ziels R.M."/>
            <person name="Maus I."/>
            <person name="Zhu X."/>
            <person name="Kougias P.G."/>
            <person name="Basile A."/>
            <person name="Luo G."/>
            <person name="Schluter A."/>
            <person name="Konstantinidis K.T."/>
            <person name="Angelidaki I."/>
        </authorList>
    </citation>
    <scope>NUCLEOTIDE SEQUENCE [LARGE SCALE GENOMIC DNA]</scope>
    <source>
        <strain evidence="2">AS27yjCOA_65</strain>
    </source>
</reference>
<dbReference type="GO" id="GO:0008233">
    <property type="term" value="F:peptidase activity"/>
    <property type="evidence" value="ECO:0007669"/>
    <property type="project" value="UniProtKB-KW"/>
</dbReference>
<gene>
    <name evidence="2" type="ORF">GYA55_04105</name>
</gene>
<accession>A0A7X9FQE0</accession>
<dbReference type="Gene3D" id="3.30.1390.10">
    <property type="match status" value="1"/>
</dbReference>
<dbReference type="InterPro" id="IPR014719">
    <property type="entry name" value="Ribosomal_bL12_C/ClpS-like"/>
</dbReference>
<dbReference type="AlphaFoldDB" id="A0A7X9FQE0"/>
<dbReference type="EMBL" id="JAAZON010000169">
    <property type="protein sequence ID" value="NMC62329.1"/>
    <property type="molecule type" value="Genomic_DNA"/>
</dbReference>
<dbReference type="Pfam" id="PF02617">
    <property type="entry name" value="ClpS"/>
    <property type="match status" value="1"/>
</dbReference>
<dbReference type="InterPro" id="IPR003769">
    <property type="entry name" value="ClpS_core"/>
</dbReference>
<dbReference type="GO" id="GO:0006508">
    <property type="term" value="P:proteolysis"/>
    <property type="evidence" value="ECO:0007669"/>
    <property type="project" value="UniProtKB-KW"/>
</dbReference>
<dbReference type="Proteomes" id="UP000524246">
    <property type="component" value="Unassembled WGS sequence"/>
</dbReference>
<evidence type="ECO:0000313" key="3">
    <source>
        <dbReference type="Proteomes" id="UP000524246"/>
    </source>
</evidence>
<evidence type="ECO:0000313" key="2">
    <source>
        <dbReference type="EMBL" id="NMC62329.1"/>
    </source>
</evidence>
<dbReference type="SUPFAM" id="SSF54736">
    <property type="entry name" value="ClpS-like"/>
    <property type="match status" value="1"/>
</dbReference>